<evidence type="ECO:0000313" key="3">
    <source>
        <dbReference type="Proteomes" id="UP000240883"/>
    </source>
</evidence>
<keyword evidence="3" id="KW-1185">Reference proteome</keyword>
<accession>A0A2T2NGN0</accession>
<reference evidence="2 3" key="1">
    <citation type="journal article" date="2018" name="Front. Microbiol.">
        <title>Genome-Wide Analysis of Corynespora cassiicola Leaf Fall Disease Putative Effectors.</title>
        <authorList>
            <person name="Lopez D."/>
            <person name="Ribeiro S."/>
            <person name="Label P."/>
            <person name="Fumanal B."/>
            <person name="Venisse J.S."/>
            <person name="Kohler A."/>
            <person name="de Oliveira R.R."/>
            <person name="Labutti K."/>
            <person name="Lipzen A."/>
            <person name="Lail K."/>
            <person name="Bauer D."/>
            <person name="Ohm R.A."/>
            <person name="Barry K.W."/>
            <person name="Spatafora J."/>
            <person name="Grigoriev I.V."/>
            <person name="Martin F.M."/>
            <person name="Pujade-Renaud V."/>
        </authorList>
    </citation>
    <scope>NUCLEOTIDE SEQUENCE [LARGE SCALE GENOMIC DNA]</scope>
    <source>
        <strain evidence="2 3">Philippines</strain>
    </source>
</reference>
<dbReference type="EMBL" id="KZ678138">
    <property type="protein sequence ID" value="PSN64416.1"/>
    <property type="molecule type" value="Genomic_DNA"/>
</dbReference>
<feature type="compositionally biased region" description="Polar residues" evidence="1">
    <location>
        <begin position="27"/>
        <end position="41"/>
    </location>
</feature>
<protein>
    <submittedName>
        <fullName evidence="2">Uncharacterized protein</fullName>
    </submittedName>
</protein>
<evidence type="ECO:0000313" key="2">
    <source>
        <dbReference type="EMBL" id="PSN64416.1"/>
    </source>
</evidence>
<feature type="region of interest" description="Disordered" evidence="1">
    <location>
        <begin position="27"/>
        <end position="46"/>
    </location>
</feature>
<evidence type="ECO:0000256" key="1">
    <source>
        <dbReference type="SAM" id="MobiDB-lite"/>
    </source>
</evidence>
<dbReference type="AlphaFoldDB" id="A0A2T2NGN0"/>
<name>A0A2T2NGN0_CORCC</name>
<sequence>MFRFVSPVPWGRIEVVARLRIPEATETQASHLGTSMHTSSAPGARHATRMTTHCLSAMGKRRGGGRPALRLVQDKRPLGPILTWDRQTRRNGVGKSKHLNVTAWDRSEDVSFREGGSISVLRTCGKTAARVPPALMRRACLRRRLMILLGNSTSNVGCRRSLGLLR</sequence>
<gene>
    <name evidence="2" type="ORF">BS50DRAFT_73023</name>
</gene>
<organism evidence="2 3">
    <name type="scientific">Corynespora cassiicola Philippines</name>
    <dbReference type="NCBI Taxonomy" id="1448308"/>
    <lineage>
        <taxon>Eukaryota</taxon>
        <taxon>Fungi</taxon>
        <taxon>Dikarya</taxon>
        <taxon>Ascomycota</taxon>
        <taxon>Pezizomycotina</taxon>
        <taxon>Dothideomycetes</taxon>
        <taxon>Pleosporomycetidae</taxon>
        <taxon>Pleosporales</taxon>
        <taxon>Corynesporascaceae</taxon>
        <taxon>Corynespora</taxon>
    </lineage>
</organism>
<dbReference type="Proteomes" id="UP000240883">
    <property type="component" value="Unassembled WGS sequence"/>
</dbReference>
<proteinExistence type="predicted"/>